<accession>A0A6A3S5R6</accession>
<evidence type="ECO:0000313" key="10">
    <source>
        <dbReference type="Proteomes" id="UP000440732"/>
    </source>
</evidence>
<dbReference type="AlphaFoldDB" id="A0A6A3S5R6"/>
<dbReference type="EMBL" id="QXGF01001903">
    <property type="protein sequence ID" value="KAE8927141.1"/>
    <property type="molecule type" value="Genomic_DNA"/>
</dbReference>
<protein>
    <submittedName>
        <fullName evidence="4">Uncharacterized protein</fullName>
    </submittedName>
</protein>
<evidence type="ECO:0000313" key="12">
    <source>
        <dbReference type="Proteomes" id="UP000488956"/>
    </source>
</evidence>
<dbReference type="Proteomes" id="UP000429523">
    <property type="component" value="Unassembled WGS sequence"/>
</dbReference>
<organism evidence="4 10">
    <name type="scientific">Phytophthora fragariae</name>
    <dbReference type="NCBI Taxonomy" id="53985"/>
    <lineage>
        <taxon>Eukaryota</taxon>
        <taxon>Sar</taxon>
        <taxon>Stramenopiles</taxon>
        <taxon>Oomycota</taxon>
        <taxon>Peronosporomycetes</taxon>
        <taxon>Peronosporales</taxon>
        <taxon>Peronosporaceae</taxon>
        <taxon>Phytophthora</taxon>
    </lineage>
</organism>
<dbReference type="Proteomes" id="UP000488956">
    <property type="component" value="Unassembled WGS sequence"/>
</dbReference>
<evidence type="ECO:0000313" key="1">
    <source>
        <dbReference type="EMBL" id="KAE8927141.1"/>
    </source>
</evidence>
<evidence type="ECO:0000313" key="8">
    <source>
        <dbReference type="Proteomes" id="UP000437068"/>
    </source>
</evidence>
<reference evidence="7 8" key="1">
    <citation type="submission" date="2018-08" db="EMBL/GenBank/DDBJ databases">
        <title>Genomic investigation of the strawberry pathogen Phytophthora fragariae indicates pathogenicity is determined by transcriptional variation in three key races.</title>
        <authorList>
            <person name="Adams T.M."/>
            <person name="Armitage A.D."/>
            <person name="Sobczyk M.K."/>
            <person name="Bates H.J."/>
            <person name="Dunwell J.M."/>
            <person name="Nellist C.F."/>
            <person name="Harrison R.J."/>
        </authorList>
    </citation>
    <scope>NUCLEOTIDE SEQUENCE [LARGE SCALE GENOMIC DNA]</scope>
    <source>
        <strain evidence="6 8">A4</strain>
        <strain evidence="5 9">BC-1</strain>
        <strain evidence="4 10">NOV-5</strain>
        <strain evidence="3 11">NOV-71</strain>
        <strain evidence="1 7">NOV-9</strain>
        <strain evidence="2 12">ONT-3</strain>
    </source>
</reference>
<dbReference type="Proteomes" id="UP000440732">
    <property type="component" value="Unassembled WGS sequence"/>
</dbReference>
<dbReference type="EMBL" id="QXGE01001807">
    <property type="protein sequence ID" value="KAE9288051.1"/>
    <property type="molecule type" value="Genomic_DNA"/>
</dbReference>
<evidence type="ECO:0000313" key="2">
    <source>
        <dbReference type="EMBL" id="KAE9084192.1"/>
    </source>
</evidence>
<comment type="caution">
    <text evidence="4">The sequence shown here is derived from an EMBL/GenBank/DDBJ whole genome shotgun (WGS) entry which is preliminary data.</text>
</comment>
<evidence type="ECO:0000313" key="7">
    <source>
        <dbReference type="Proteomes" id="UP000429523"/>
    </source>
</evidence>
<dbReference type="Proteomes" id="UP000440367">
    <property type="component" value="Unassembled WGS sequence"/>
</dbReference>
<evidence type="ECO:0000313" key="4">
    <source>
        <dbReference type="EMBL" id="KAE9109538.1"/>
    </source>
</evidence>
<evidence type="ECO:0000313" key="3">
    <source>
        <dbReference type="EMBL" id="KAE9085127.1"/>
    </source>
</evidence>
<dbReference type="Proteomes" id="UP000437068">
    <property type="component" value="Unassembled WGS sequence"/>
</dbReference>
<gene>
    <name evidence="6" type="ORF">PF001_g20700</name>
    <name evidence="5" type="ORF">PF002_g22892</name>
    <name evidence="4" type="ORF">PF006_g20652</name>
    <name evidence="3" type="ORF">PF007_g21260</name>
    <name evidence="1" type="ORF">PF009_g22690</name>
    <name evidence="2" type="ORF">PF010_g20938</name>
</gene>
<evidence type="ECO:0000313" key="9">
    <source>
        <dbReference type="Proteomes" id="UP000440367"/>
    </source>
</evidence>
<dbReference type="EMBL" id="QXFZ01001776">
    <property type="protein sequence ID" value="KAE9085127.1"/>
    <property type="molecule type" value="Genomic_DNA"/>
</dbReference>
<name>A0A6A3S5R6_9STRA</name>
<dbReference type="EMBL" id="QXFX01001829">
    <property type="protein sequence ID" value="KAE9084192.1"/>
    <property type="molecule type" value="Genomic_DNA"/>
</dbReference>
<proteinExistence type="predicted"/>
<dbReference type="EMBL" id="QXGD01001901">
    <property type="protein sequence ID" value="KAE9196950.1"/>
    <property type="molecule type" value="Genomic_DNA"/>
</dbReference>
<evidence type="ECO:0000313" key="11">
    <source>
        <dbReference type="Proteomes" id="UP000441208"/>
    </source>
</evidence>
<dbReference type="Proteomes" id="UP000441208">
    <property type="component" value="Unassembled WGS sequence"/>
</dbReference>
<evidence type="ECO:0000313" key="5">
    <source>
        <dbReference type="EMBL" id="KAE9196950.1"/>
    </source>
</evidence>
<dbReference type="EMBL" id="QXGA01001820">
    <property type="protein sequence ID" value="KAE9109538.1"/>
    <property type="molecule type" value="Genomic_DNA"/>
</dbReference>
<evidence type="ECO:0000313" key="6">
    <source>
        <dbReference type="EMBL" id="KAE9288051.1"/>
    </source>
</evidence>
<sequence>MLVVTKVVDPQLAVKLIDFVSRSLRISGRETHADAM</sequence>